<reference evidence="1" key="1">
    <citation type="submission" date="2018-02" db="EMBL/GenBank/DDBJ databases">
        <title>Rhizophora mucronata_Transcriptome.</title>
        <authorList>
            <person name="Meera S.P."/>
            <person name="Sreeshan A."/>
            <person name="Augustine A."/>
        </authorList>
    </citation>
    <scope>NUCLEOTIDE SEQUENCE</scope>
    <source>
        <tissue evidence="1">Leaf</tissue>
    </source>
</reference>
<accession>A0A2P2NSK4</accession>
<organism evidence="1">
    <name type="scientific">Rhizophora mucronata</name>
    <name type="common">Asiatic mangrove</name>
    <dbReference type="NCBI Taxonomy" id="61149"/>
    <lineage>
        <taxon>Eukaryota</taxon>
        <taxon>Viridiplantae</taxon>
        <taxon>Streptophyta</taxon>
        <taxon>Embryophyta</taxon>
        <taxon>Tracheophyta</taxon>
        <taxon>Spermatophyta</taxon>
        <taxon>Magnoliopsida</taxon>
        <taxon>eudicotyledons</taxon>
        <taxon>Gunneridae</taxon>
        <taxon>Pentapetalae</taxon>
        <taxon>rosids</taxon>
        <taxon>fabids</taxon>
        <taxon>Malpighiales</taxon>
        <taxon>Rhizophoraceae</taxon>
        <taxon>Rhizophora</taxon>
    </lineage>
</organism>
<evidence type="ECO:0000313" key="1">
    <source>
        <dbReference type="EMBL" id="MBX45433.1"/>
    </source>
</evidence>
<dbReference type="EMBL" id="GGEC01064949">
    <property type="protein sequence ID" value="MBX45433.1"/>
    <property type="molecule type" value="Transcribed_RNA"/>
</dbReference>
<sequence length="36" mass="4119">MNGGLVFALGFKREDKSKILGRRNKQCQVQLFYSGE</sequence>
<name>A0A2P2NSK4_RHIMU</name>
<protein>
    <submittedName>
        <fullName evidence="1">Uncharacterized protein</fullName>
    </submittedName>
</protein>
<dbReference type="AlphaFoldDB" id="A0A2P2NSK4"/>
<proteinExistence type="predicted"/>